<protein>
    <submittedName>
        <fullName evidence="1">Uncharacterized protein</fullName>
    </submittedName>
</protein>
<dbReference type="RefSeq" id="WP_013724591.1">
    <property type="nucleotide sequence ID" value="NZ_LGVO01000013.1"/>
</dbReference>
<evidence type="ECO:0000313" key="1">
    <source>
        <dbReference type="EMBL" id="KOA88463.1"/>
    </source>
</evidence>
<dbReference type="OrthoDB" id="2988568at2"/>
<comment type="caution">
    <text evidence="1">The sequence shown here is derived from an EMBL/GenBank/DDBJ whole genome shotgun (WGS) entry which is preliminary data.</text>
</comment>
<organism evidence="1 2">
    <name type="scientific">Clostridium botulinum</name>
    <dbReference type="NCBI Taxonomy" id="1491"/>
    <lineage>
        <taxon>Bacteria</taxon>
        <taxon>Bacillati</taxon>
        <taxon>Bacillota</taxon>
        <taxon>Clostridia</taxon>
        <taxon>Eubacteriales</taxon>
        <taxon>Clostridiaceae</taxon>
        <taxon>Clostridium</taxon>
    </lineage>
</organism>
<dbReference type="EMBL" id="LGVR01000029">
    <property type="protein sequence ID" value="KOA88463.1"/>
    <property type="molecule type" value="Genomic_DNA"/>
</dbReference>
<reference evidence="1 2" key="1">
    <citation type="submission" date="2015-07" db="EMBL/GenBank/DDBJ databases">
        <title>Draft genome sequences of 17 French Clostridium botulinum group III.</title>
        <authorList>
            <person name="Woudstra C."/>
            <person name="Le Marechal C."/>
            <person name="Souillard R."/>
            <person name="Bayon-Auboyer M.-H."/>
            <person name="Dessouter D."/>
            <person name="Fach P."/>
        </authorList>
    </citation>
    <scope>NUCLEOTIDE SEQUENCE [LARGE SCALE GENOMIC DNA]</scope>
    <source>
        <strain evidence="1 2">12LNRI-CD</strain>
    </source>
</reference>
<accession>A0A9Q1ZCF0</accession>
<dbReference type="Proteomes" id="UP000037540">
    <property type="component" value="Unassembled WGS sequence"/>
</dbReference>
<sequence length="218" mass="25836">MLRIEFLGEFYNEECNLYYNNDILYSGYVDDLVTSINNCLAFKLNYGKNKTCITVLKKLQDKIFFIPIQNINLNIHKNIIVNISEIEMVWEKIGYDFDDDINLINEIDKRELKLLWLINSKGLNDLGLLISNKIKDMIIAIIDETLNAQEMFYFWLDNSWNNIEGEITRTGLHMKNPLVIYIEHENKINEWIPLFYERERNIVLNLGCEWGVKISLEK</sequence>
<gene>
    <name evidence="1" type="ORF">ADU74_06505</name>
</gene>
<evidence type="ECO:0000313" key="2">
    <source>
        <dbReference type="Proteomes" id="UP000037540"/>
    </source>
</evidence>
<dbReference type="AlphaFoldDB" id="A0A9Q1ZCF0"/>
<name>A0A9Q1ZCF0_CLOBO</name>
<proteinExistence type="predicted"/>